<organism evidence="6 7">
    <name type="scientific">Ziziphus jujuba var. spinosa</name>
    <dbReference type="NCBI Taxonomy" id="714518"/>
    <lineage>
        <taxon>Eukaryota</taxon>
        <taxon>Viridiplantae</taxon>
        <taxon>Streptophyta</taxon>
        <taxon>Embryophyta</taxon>
        <taxon>Tracheophyta</taxon>
        <taxon>Spermatophyta</taxon>
        <taxon>Magnoliopsida</taxon>
        <taxon>eudicotyledons</taxon>
        <taxon>Gunneridae</taxon>
        <taxon>Pentapetalae</taxon>
        <taxon>rosids</taxon>
        <taxon>fabids</taxon>
        <taxon>Rosales</taxon>
        <taxon>Rhamnaceae</taxon>
        <taxon>Paliureae</taxon>
        <taxon>Ziziphus</taxon>
    </lineage>
</organism>
<evidence type="ECO:0000259" key="5">
    <source>
        <dbReference type="PROSITE" id="PS50927"/>
    </source>
</evidence>
<evidence type="ECO:0000256" key="2">
    <source>
        <dbReference type="ARBA" id="ARBA00023157"/>
    </source>
</evidence>
<dbReference type="SUPFAM" id="SSF51110">
    <property type="entry name" value="alpha-D-mannose-specific plant lectins"/>
    <property type="match status" value="1"/>
</dbReference>
<dbReference type="PANTHER" id="PTHR32444:SF226">
    <property type="entry name" value="BULB-TYPE LECTIN DOMAIN-CONTAINING PROTEIN"/>
    <property type="match status" value="1"/>
</dbReference>
<proteinExistence type="predicted"/>
<dbReference type="InterPro" id="IPR001480">
    <property type="entry name" value="Bulb-type_lectin_dom"/>
</dbReference>
<keyword evidence="3" id="KW-0325">Glycoprotein</keyword>
<dbReference type="PROSITE" id="PS50927">
    <property type="entry name" value="BULB_LECTIN"/>
    <property type="match status" value="1"/>
</dbReference>
<feature type="region of interest" description="Disordered" evidence="4">
    <location>
        <begin position="313"/>
        <end position="332"/>
    </location>
</feature>
<keyword evidence="1" id="KW-0732">Signal</keyword>
<accession>A0A978W5Q6</accession>
<evidence type="ECO:0000256" key="4">
    <source>
        <dbReference type="SAM" id="MobiDB-lite"/>
    </source>
</evidence>
<reference evidence="6" key="1">
    <citation type="journal article" date="2021" name="Front. Plant Sci.">
        <title>Chromosome-Scale Genome Assembly for Chinese Sour Jujube and Insights Into Its Genome Evolution and Domestication Signature.</title>
        <authorList>
            <person name="Shen L.-Y."/>
            <person name="Luo H."/>
            <person name="Wang X.-L."/>
            <person name="Wang X.-M."/>
            <person name="Qiu X.-J."/>
            <person name="Liu H."/>
            <person name="Zhou S.-S."/>
            <person name="Jia K.-H."/>
            <person name="Nie S."/>
            <person name="Bao Y.-T."/>
            <person name="Zhang R.-G."/>
            <person name="Yun Q.-Z."/>
            <person name="Chai Y.-H."/>
            <person name="Lu J.-Y."/>
            <person name="Li Y."/>
            <person name="Zhao S.-W."/>
            <person name="Mao J.-F."/>
            <person name="Jia S.-G."/>
            <person name="Mao Y.-M."/>
        </authorList>
    </citation>
    <scope>NUCLEOTIDE SEQUENCE</scope>
    <source>
        <strain evidence="6">AT0</strain>
        <tissue evidence="6">Leaf</tissue>
    </source>
</reference>
<evidence type="ECO:0000256" key="3">
    <source>
        <dbReference type="ARBA" id="ARBA00023180"/>
    </source>
</evidence>
<dbReference type="SMART" id="SM00108">
    <property type="entry name" value="B_lectin"/>
    <property type="match status" value="1"/>
</dbReference>
<dbReference type="Pfam" id="PF01453">
    <property type="entry name" value="B_lectin"/>
    <property type="match status" value="1"/>
</dbReference>
<evidence type="ECO:0000313" key="6">
    <source>
        <dbReference type="EMBL" id="KAH7547290.1"/>
    </source>
</evidence>
<name>A0A978W5Q6_ZIZJJ</name>
<dbReference type="InterPro" id="IPR036426">
    <property type="entry name" value="Bulb-type_lectin_dom_sf"/>
</dbReference>
<dbReference type="Proteomes" id="UP000813462">
    <property type="component" value="Unassembled WGS sequence"/>
</dbReference>
<dbReference type="PANTHER" id="PTHR32444">
    <property type="entry name" value="BULB-TYPE LECTIN DOMAIN-CONTAINING PROTEIN"/>
    <property type="match status" value="1"/>
</dbReference>
<gene>
    <name evidence="6" type="ORF">FEM48_Zijuj01G0294000</name>
</gene>
<dbReference type="InterPro" id="IPR015157">
    <property type="entry name" value="TMA7"/>
</dbReference>
<dbReference type="CDD" id="cd00028">
    <property type="entry name" value="B_lectin"/>
    <property type="match status" value="1"/>
</dbReference>
<keyword evidence="2" id="KW-1015">Disulfide bond</keyword>
<feature type="domain" description="Bulb-type lectin" evidence="5">
    <location>
        <begin position="18"/>
        <end position="138"/>
    </location>
</feature>
<dbReference type="EMBL" id="JAEACU010000001">
    <property type="protein sequence ID" value="KAH7547290.1"/>
    <property type="molecule type" value="Genomic_DNA"/>
</dbReference>
<comment type="caution">
    <text evidence="6">The sequence shown here is derived from an EMBL/GenBank/DDBJ whole genome shotgun (WGS) entry which is preliminary data.</text>
</comment>
<protein>
    <recommendedName>
        <fullName evidence="5">Bulb-type lectin domain-containing protein</fullName>
    </recommendedName>
</protein>
<evidence type="ECO:0000256" key="1">
    <source>
        <dbReference type="ARBA" id="ARBA00022729"/>
    </source>
</evidence>
<feature type="region of interest" description="Disordered" evidence="4">
    <location>
        <begin position="279"/>
        <end position="303"/>
    </location>
</feature>
<dbReference type="Gene3D" id="2.90.10.10">
    <property type="entry name" value="Bulb-type lectin domain"/>
    <property type="match status" value="1"/>
</dbReference>
<dbReference type="AlphaFoldDB" id="A0A978W5Q6"/>
<sequence length="332" mass="36951">MLVSTLLEADYDLLFSFFDTLAQGQELKHGRQLFSASGIFRLGFFQLDAANNSYLGVSYNRANEKPVWVANRNNPILGNSGILTIDRFGNFKIISRKLGDCVLLYTVQTAINASAVLLDSGNFVLHELNPDGYTSNEKEAYFDYSVDKEITIFPRLTVNAEGQLKGFGMDSLFTEVSCFDSSSSSLRVGCVEQKLPDCRSYHDKFVLKMGVMSRDGFSANVVDMAHDFGRRNRNYSLVALIMLCSMEKMVGFLGEFFVSFCDSDQDQALALNPNLEPCRPSKSERRNCGKAKPLKQPKADKKEYDEALKELKAKAQQKGSFGGSGLKKSGKK</sequence>
<evidence type="ECO:0000313" key="7">
    <source>
        <dbReference type="Proteomes" id="UP000813462"/>
    </source>
</evidence>
<dbReference type="Pfam" id="PF09072">
    <property type="entry name" value="TMA7"/>
    <property type="match status" value="1"/>
</dbReference>